<organism evidence="2 3">
    <name type="scientific">Tanacetum coccineum</name>
    <dbReference type="NCBI Taxonomy" id="301880"/>
    <lineage>
        <taxon>Eukaryota</taxon>
        <taxon>Viridiplantae</taxon>
        <taxon>Streptophyta</taxon>
        <taxon>Embryophyta</taxon>
        <taxon>Tracheophyta</taxon>
        <taxon>Spermatophyta</taxon>
        <taxon>Magnoliopsida</taxon>
        <taxon>eudicotyledons</taxon>
        <taxon>Gunneridae</taxon>
        <taxon>Pentapetalae</taxon>
        <taxon>asterids</taxon>
        <taxon>campanulids</taxon>
        <taxon>Asterales</taxon>
        <taxon>Asteraceae</taxon>
        <taxon>Asteroideae</taxon>
        <taxon>Anthemideae</taxon>
        <taxon>Anthemidinae</taxon>
        <taxon>Tanacetum</taxon>
    </lineage>
</organism>
<proteinExistence type="predicted"/>
<evidence type="ECO:0000313" key="3">
    <source>
        <dbReference type="Proteomes" id="UP001151760"/>
    </source>
</evidence>
<evidence type="ECO:0000256" key="1">
    <source>
        <dbReference type="SAM" id="MobiDB-lite"/>
    </source>
</evidence>
<dbReference type="EMBL" id="BQNB010019208">
    <property type="protein sequence ID" value="GJT82862.1"/>
    <property type="molecule type" value="Genomic_DNA"/>
</dbReference>
<name>A0ABQ5H4P2_9ASTR</name>
<evidence type="ECO:0000313" key="2">
    <source>
        <dbReference type="EMBL" id="GJT82862.1"/>
    </source>
</evidence>
<reference evidence="2" key="2">
    <citation type="submission" date="2022-01" db="EMBL/GenBank/DDBJ databases">
        <authorList>
            <person name="Yamashiro T."/>
            <person name="Shiraishi A."/>
            <person name="Satake H."/>
            <person name="Nakayama K."/>
        </authorList>
    </citation>
    <scope>NUCLEOTIDE SEQUENCE</scope>
</reference>
<sequence length="75" mass="7521">GCHGRCGDDGVGDGDEGGVPTVEMVTGETVMMALAVGGDDNEDGEGGDGGGDRSMVEKVLHAGDDEGGSKWWQPV</sequence>
<gene>
    <name evidence="2" type="ORF">Tco_1057204</name>
</gene>
<comment type="caution">
    <text evidence="2">The sequence shown here is derived from an EMBL/GenBank/DDBJ whole genome shotgun (WGS) entry which is preliminary data.</text>
</comment>
<feature type="non-terminal residue" evidence="2">
    <location>
        <position position="1"/>
    </location>
</feature>
<feature type="region of interest" description="Disordered" evidence="1">
    <location>
        <begin position="36"/>
        <end position="56"/>
    </location>
</feature>
<reference evidence="2" key="1">
    <citation type="journal article" date="2022" name="Int. J. Mol. Sci.">
        <title>Draft Genome of Tanacetum Coccineum: Genomic Comparison of Closely Related Tanacetum-Family Plants.</title>
        <authorList>
            <person name="Yamashiro T."/>
            <person name="Shiraishi A."/>
            <person name="Nakayama K."/>
            <person name="Satake H."/>
        </authorList>
    </citation>
    <scope>NUCLEOTIDE SEQUENCE</scope>
</reference>
<keyword evidence="3" id="KW-1185">Reference proteome</keyword>
<dbReference type="Proteomes" id="UP001151760">
    <property type="component" value="Unassembled WGS sequence"/>
</dbReference>
<protein>
    <submittedName>
        <fullName evidence="2">Uncharacterized protein</fullName>
    </submittedName>
</protein>
<accession>A0ABQ5H4P2</accession>
<feature type="region of interest" description="Disordered" evidence="1">
    <location>
        <begin position="1"/>
        <end position="21"/>
    </location>
</feature>